<dbReference type="EMBL" id="KB445793">
    <property type="protein sequence ID" value="EMD40232.1"/>
    <property type="molecule type" value="Genomic_DNA"/>
</dbReference>
<feature type="region of interest" description="Disordered" evidence="1">
    <location>
        <begin position="1"/>
        <end position="23"/>
    </location>
</feature>
<keyword evidence="3" id="KW-1185">Reference proteome</keyword>
<dbReference type="AlphaFoldDB" id="M2RP59"/>
<name>M2RP59_CERS8</name>
<accession>M2RP59</accession>
<evidence type="ECO:0000313" key="3">
    <source>
        <dbReference type="Proteomes" id="UP000016930"/>
    </source>
</evidence>
<sequence>MEDDYSLATPSDHGPVSPRPNIDIDKSVISGRPSPIRTLHLRPVSPGFPTAPLLLGNSYAPSNGISGPRTAVSRDASFEAIGSSSAADPEAILPGTFIAFSLDTEAIAAQYDDDTPERAAALALPSERYVGLVNQTFVHVTDKSTVQDLFVNLVGTTLPPCPDSCSVNAIPISPCEEVDGMRPPLRLSHELFPWQDCMVWTALGVRLRVESVDDSVLRFELLSDERGRFDDESFADCRQVWNAMPHLGEDADPVWKLVQALWMHDAQMVPAIVWRDVRAADAECRQDPTTWSQTMDALVELYQKYPGAPQSPTEE</sequence>
<protein>
    <submittedName>
        <fullName evidence="2">Uncharacterized protein</fullName>
    </submittedName>
</protein>
<proteinExistence type="predicted"/>
<reference evidence="2 3" key="1">
    <citation type="journal article" date="2012" name="Proc. Natl. Acad. Sci. U.S.A.">
        <title>Comparative genomics of Ceriporiopsis subvermispora and Phanerochaete chrysosporium provide insight into selective ligninolysis.</title>
        <authorList>
            <person name="Fernandez-Fueyo E."/>
            <person name="Ruiz-Duenas F.J."/>
            <person name="Ferreira P."/>
            <person name="Floudas D."/>
            <person name="Hibbett D.S."/>
            <person name="Canessa P."/>
            <person name="Larrondo L.F."/>
            <person name="James T.Y."/>
            <person name="Seelenfreund D."/>
            <person name="Lobos S."/>
            <person name="Polanco R."/>
            <person name="Tello M."/>
            <person name="Honda Y."/>
            <person name="Watanabe T."/>
            <person name="Watanabe T."/>
            <person name="Ryu J.S."/>
            <person name="Kubicek C.P."/>
            <person name="Schmoll M."/>
            <person name="Gaskell J."/>
            <person name="Hammel K.E."/>
            <person name="St John F.J."/>
            <person name="Vanden Wymelenberg A."/>
            <person name="Sabat G."/>
            <person name="Splinter BonDurant S."/>
            <person name="Syed K."/>
            <person name="Yadav J.S."/>
            <person name="Doddapaneni H."/>
            <person name="Subramanian V."/>
            <person name="Lavin J.L."/>
            <person name="Oguiza J.A."/>
            <person name="Perez G."/>
            <person name="Pisabarro A.G."/>
            <person name="Ramirez L."/>
            <person name="Santoyo F."/>
            <person name="Master E."/>
            <person name="Coutinho P.M."/>
            <person name="Henrissat B."/>
            <person name="Lombard V."/>
            <person name="Magnuson J.K."/>
            <person name="Kuees U."/>
            <person name="Hori C."/>
            <person name="Igarashi K."/>
            <person name="Samejima M."/>
            <person name="Held B.W."/>
            <person name="Barry K.W."/>
            <person name="LaButti K.M."/>
            <person name="Lapidus A."/>
            <person name="Lindquist E.A."/>
            <person name="Lucas S.M."/>
            <person name="Riley R."/>
            <person name="Salamov A.A."/>
            <person name="Hoffmeister D."/>
            <person name="Schwenk D."/>
            <person name="Hadar Y."/>
            <person name="Yarden O."/>
            <person name="de Vries R.P."/>
            <person name="Wiebenga A."/>
            <person name="Stenlid J."/>
            <person name="Eastwood D."/>
            <person name="Grigoriev I.V."/>
            <person name="Berka R.M."/>
            <person name="Blanchette R.A."/>
            <person name="Kersten P."/>
            <person name="Martinez A.T."/>
            <person name="Vicuna R."/>
            <person name="Cullen D."/>
        </authorList>
    </citation>
    <scope>NUCLEOTIDE SEQUENCE [LARGE SCALE GENOMIC DNA]</scope>
    <source>
        <strain evidence="2 3">B</strain>
    </source>
</reference>
<evidence type="ECO:0000313" key="2">
    <source>
        <dbReference type="EMBL" id="EMD40232.1"/>
    </source>
</evidence>
<gene>
    <name evidence="2" type="ORF">CERSUDRAFT_122287</name>
</gene>
<dbReference type="HOGENOM" id="CLU_882780_0_0_1"/>
<organism evidence="2 3">
    <name type="scientific">Ceriporiopsis subvermispora (strain B)</name>
    <name type="common">White-rot fungus</name>
    <name type="synonym">Gelatoporia subvermispora</name>
    <dbReference type="NCBI Taxonomy" id="914234"/>
    <lineage>
        <taxon>Eukaryota</taxon>
        <taxon>Fungi</taxon>
        <taxon>Dikarya</taxon>
        <taxon>Basidiomycota</taxon>
        <taxon>Agaricomycotina</taxon>
        <taxon>Agaricomycetes</taxon>
        <taxon>Polyporales</taxon>
        <taxon>Gelatoporiaceae</taxon>
        <taxon>Gelatoporia</taxon>
    </lineage>
</organism>
<dbReference type="Proteomes" id="UP000016930">
    <property type="component" value="Unassembled WGS sequence"/>
</dbReference>
<evidence type="ECO:0000256" key="1">
    <source>
        <dbReference type="SAM" id="MobiDB-lite"/>
    </source>
</evidence>
<dbReference type="OrthoDB" id="2717234at2759"/>